<dbReference type="InterPro" id="IPR029068">
    <property type="entry name" value="Glyas_Bleomycin-R_OHBP_Dase"/>
</dbReference>
<comment type="caution">
    <text evidence="1">The sequence shown here is derived from an EMBL/GenBank/DDBJ whole genome shotgun (WGS) entry which is preliminary data.</text>
</comment>
<gene>
    <name evidence="1" type="ORF">NBRC116585_00750</name>
</gene>
<dbReference type="RefSeq" id="WP_353292910.1">
    <property type="nucleotide sequence ID" value="NZ_BAABWH010000001.1"/>
</dbReference>
<protein>
    <submittedName>
        <fullName evidence="1">VOC family protein</fullName>
    </submittedName>
</protein>
<accession>A0ABP9ZUZ1</accession>
<evidence type="ECO:0000313" key="2">
    <source>
        <dbReference type="Proteomes" id="UP001481413"/>
    </source>
</evidence>
<evidence type="ECO:0000313" key="1">
    <source>
        <dbReference type="EMBL" id="GAA6143958.1"/>
    </source>
</evidence>
<dbReference type="Proteomes" id="UP001481413">
    <property type="component" value="Unassembled WGS sequence"/>
</dbReference>
<sequence length="117" mass="12706">MKSNINSVVSVLPVKDYSVAIAWYARLLGREADLVPVEGVAEWQITDGAWIQVCLDTERAGYTTVVVGVDDLEAQRGVCSEAGIELDETQEYPGVIRMAEICDPDGNKVSFVQDISG</sequence>
<name>A0ABP9ZUZ1_9GAMM</name>
<proteinExistence type="predicted"/>
<dbReference type="SUPFAM" id="SSF54593">
    <property type="entry name" value="Glyoxalase/Bleomycin resistance protein/Dihydroxybiphenyl dioxygenase"/>
    <property type="match status" value="1"/>
</dbReference>
<organism evidence="1 2">
    <name type="scientific">Thalassolituus maritimus</name>
    <dbReference type="NCBI Taxonomy" id="484498"/>
    <lineage>
        <taxon>Bacteria</taxon>
        <taxon>Pseudomonadati</taxon>
        <taxon>Pseudomonadota</taxon>
        <taxon>Gammaproteobacteria</taxon>
        <taxon>Oceanospirillales</taxon>
        <taxon>Oceanospirillaceae</taxon>
        <taxon>Thalassolituus</taxon>
    </lineage>
</organism>
<dbReference type="EMBL" id="BAABWH010000001">
    <property type="protein sequence ID" value="GAA6143958.1"/>
    <property type="molecule type" value="Genomic_DNA"/>
</dbReference>
<keyword evidence="2" id="KW-1185">Reference proteome</keyword>
<dbReference type="Gene3D" id="3.10.180.10">
    <property type="entry name" value="2,3-Dihydroxybiphenyl 1,2-Dioxygenase, domain 1"/>
    <property type="match status" value="1"/>
</dbReference>
<reference evidence="1 2" key="1">
    <citation type="submission" date="2024-04" db="EMBL/GenBank/DDBJ databases">
        <title>Draft genome sequence of Thalassolituus maritimus NBRC 116585.</title>
        <authorList>
            <person name="Miyakawa T."/>
            <person name="Kusuya Y."/>
            <person name="Miura T."/>
        </authorList>
    </citation>
    <scope>NUCLEOTIDE SEQUENCE [LARGE SCALE GENOMIC DNA]</scope>
    <source>
        <strain evidence="1 2">5NW40-0001</strain>
    </source>
</reference>